<gene>
    <name evidence="4" type="ORF">FBQ73_06320</name>
</gene>
<dbReference type="PANTHER" id="PTHR43316">
    <property type="entry name" value="HYDROLASE, HALOACID DELAHOGENASE-RELATED"/>
    <property type="match status" value="1"/>
</dbReference>
<comment type="catalytic activity">
    <reaction evidence="3">
        <text>an (S)-2-haloacid + H2O = a (2R)-2-hydroxycarboxylate + a halide anion + H(+)</text>
        <dbReference type="Rhea" id="RHEA:11192"/>
        <dbReference type="ChEBI" id="CHEBI:15377"/>
        <dbReference type="ChEBI" id="CHEBI:15378"/>
        <dbReference type="ChEBI" id="CHEBI:16042"/>
        <dbReference type="ChEBI" id="CHEBI:58314"/>
        <dbReference type="ChEBI" id="CHEBI:137405"/>
        <dbReference type="EC" id="3.8.1.2"/>
    </reaction>
</comment>
<sequence>MIKAFVFDAYGTLYDVQSVAEVTERAFPGHGEIVTQIWRMKQLEYSWLRSLMNDYRDFWTVTREALTYTLGVLGLTPTANLFDDIAEAYNRLTPYPDAVPALVGLSGVRRAILSNGSPQMLETLVGGSPLRDLIGTTISVDEKRAFKPDPRAYELVEERLGVKPHEVVFVSSNGFDIAGAKRFGFRVARIERVPQAALAREIDDERNNVAGALRPATLFKALRTQEEALGYAPDFVISSLADLSRIAVAA</sequence>
<dbReference type="InterPro" id="IPR006328">
    <property type="entry name" value="2-HAD"/>
</dbReference>
<dbReference type="InterPro" id="IPR006439">
    <property type="entry name" value="HAD-SF_hydro_IA"/>
</dbReference>
<keyword evidence="2 3" id="KW-0378">Hydrolase</keyword>
<dbReference type="EC" id="3.8.1.2" evidence="3"/>
<proteinExistence type="inferred from homology"/>
<dbReference type="SFLD" id="SFLDF00045">
    <property type="entry name" value="2-haloacid_dehalogenase"/>
    <property type="match status" value="1"/>
</dbReference>
<protein>
    <recommendedName>
        <fullName evidence="3">(S)-2-haloacid dehalogenase</fullName>
        <ecNumber evidence="3">3.8.1.2</ecNumber>
    </recommendedName>
    <alternativeName>
        <fullName evidence="3">2-haloalkanoic acid dehalogenase</fullName>
    </alternativeName>
    <alternativeName>
        <fullName evidence="3">Halocarboxylic acid halidohydrolase</fullName>
    </alternativeName>
    <alternativeName>
        <fullName evidence="3">L-2-haloacid dehalogenase</fullName>
    </alternativeName>
</protein>
<dbReference type="EMBL" id="VAUP01000015">
    <property type="protein sequence ID" value="TLX43722.1"/>
    <property type="molecule type" value="Genomic_DNA"/>
</dbReference>
<name>A0A6C1KHF7_XANAU</name>
<dbReference type="SUPFAM" id="SSF56784">
    <property type="entry name" value="HAD-like"/>
    <property type="match status" value="1"/>
</dbReference>
<reference evidence="4 5" key="1">
    <citation type="submission" date="2019-05" db="EMBL/GenBank/DDBJ databases">
        <authorList>
            <person name="Zhou X."/>
        </authorList>
    </citation>
    <scope>NUCLEOTIDE SEQUENCE [LARGE SCALE GENOMIC DNA]</scope>
    <source>
        <strain evidence="4 5">DSM 432</strain>
    </source>
</reference>
<dbReference type="PANTHER" id="PTHR43316:SF3">
    <property type="entry name" value="HALOACID DEHALOGENASE, TYPE II (AFU_ORTHOLOGUE AFUA_2G07750)-RELATED"/>
    <property type="match status" value="1"/>
</dbReference>
<evidence type="ECO:0000313" key="4">
    <source>
        <dbReference type="EMBL" id="TLX43722.1"/>
    </source>
</evidence>
<dbReference type="InterPro" id="IPR036412">
    <property type="entry name" value="HAD-like_sf"/>
</dbReference>
<dbReference type="RefSeq" id="WP_138398631.1">
    <property type="nucleotide sequence ID" value="NZ_JBAFVI010000001.1"/>
</dbReference>
<dbReference type="Gene3D" id="1.10.150.240">
    <property type="entry name" value="Putative phosphatase, domain 2"/>
    <property type="match status" value="1"/>
</dbReference>
<dbReference type="AlphaFoldDB" id="A0A6C1KHF7"/>
<dbReference type="PRINTS" id="PR00413">
    <property type="entry name" value="HADHALOGNASE"/>
</dbReference>
<dbReference type="InterPro" id="IPR023198">
    <property type="entry name" value="PGP-like_dom2"/>
</dbReference>
<dbReference type="SFLD" id="SFLDG01135">
    <property type="entry name" value="C1.5.6:_HAD__Beta-PGM__Phospha"/>
    <property type="match status" value="1"/>
</dbReference>
<dbReference type="Gene3D" id="3.40.50.1000">
    <property type="entry name" value="HAD superfamily/HAD-like"/>
    <property type="match status" value="1"/>
</dbReference>
<dbReference type="OrthoDB" id="7989657at2"/>
<dbReference type="NCBIfam" id="TIGR01428">
    <property type="entry name" value="HAD_type_II"/>
    <property type="match status" value="1"/>
</dbReference>
<dbReference type="Proteomes" id="UP000305131">
    <property type="component" value="Unassembled WGS sequence"/>
</dbReference>
<accession>A0A6C1KHF7</accession>
<comment type="function">
    <text evidence="3">Catalyzes the hydrolytic dehalogenation of small (S)-2-haloalkanoic acids to yield the corresponding (R)-2-hydroxyalkanoic acids.</text>
</comment>
<dbReference type="Pfam" id="PF00702">
    <property type="entry name" value="Hydrolase"/>
    <property type="match status" value="1"/>
</dbReference>
<evidence type="ECO:0000256" key="3">
    <source>
        <dbReference type="RuleBase" id="RU368077"/>
    </source>
</evidence>
<dbReference type="InterPro" id="IPR023214">
    <property type="entry name" value="HAD_sf"/>
</dbReference>
<evidence type="ECO:0000256" key="2">
    <source>
        <dbReference type="ARBA" id="ARBA00022801"/>
    </source>
</evidence>
<dbReference type="SFLD" id="SFLDS00003">
    <property type="entry name" value="Haloacid_Dehalogenase"/>
    <property type="match status" value="1"/>
</dbReference>
<dbReference type="NCBIfam" id="TIGR01549">
    <property type="entry name" value="HAD-SF-IA-v1"/>
    <property type="match status" value="1"/>
</dbReference>
<dbReference type="CDD" id="cd02588">
    <property type="entry name" value="HAD_L2-DEX"/>
    <property type="match status" value="1"/>
</dbReference>
<dbReference type="InterPro" id="IPR051540">
    <property type="entry name" value="S-2-haloacid_dehalogenase"/>
</dbReference>
<evidence type="ECO:0000256" key="1">
    <source>
        <dbReference type="ARBA" id="ARBA00008106"/>
    </source>
</evidence>
<dbReference type="SFLD" id="SFLDG01129">
    <property type="entry name" value="C1.5:_HAD__Beta-PGM__Phosphata"/>
    <property type="match status" value="1"/>
</dbReference>
<evidence type="ECO:0000313" key="5">
    <source>
        <dbReference type="Proteomes" id="UP000305131"/>
    </source>
</evidence>
<dbReference type="GeneID" id="95773075"/>
<dbReference type="NCBIfam" id="TIGR01493">
    <property type="entry name" value="HAD-SF-IA-v2"/>
    <property type="match status" value="1"/>
</dbReference>
<comment type="similarity">
    <text evidence="1 3">Belongs to the HAD-like hydrolase superfamily. S-2-haloalkanoic acid dehalogenase family.</text>
</comment>
<organism evidence="4 5">
    <name type="scientific">Xanthobacter autotrophicus</name>
    <dbReference type="NCBI Taxonomy" id="280"/>
    <lineage>
        <taxon>Bacteria</taxon>
        <taxon>Pseudomonadati</taxon>
        <taxon>Pseudomonadota</taxon>
        <taxon>Alphaproteobacteria</taxon>
        <taxon>Hyphomicrobiales</taxon>
        <taxon>Xanthobacteraceae</taxon>
        <taxon>Xanthobacter</taxon>
    </lineage>
</organism>
<dbReference type="GO" id="GO:0018784">
    <property type="term" value="F:(S)-2-haloacid dehalogenase activity"/>
    <property type="evidence" value="ECO:0007669"/>
    <property type="project" value="UniProtKB-UniRule"/>
</dbReference>
<comment type="caution">
    <text evidence="4">The sequence shown here is derived from an EMBL/GenBank/DDBJ whole genome shotgun (WGS) entry which is preliminary data.</text>
</comment>